<keyword evidence="2" id="KW-0378">Hydrolase</keyword>
<evidence type="ECO:0000256" key="2">
    <source>
        <dbReference type="ARBA" id="ARBA00022801"/>
    </source>
</evidence>
<reference evidence="5 6" key="1">
    <citation type="submission" date="2020-08" db="EMBL/GenBank/DDBJ databases">
        <title>Sequencing the genomes of 1000 actinobacteria strains.</title>
        <authorList>
            <person name="Klenk H.-P."/>
        </authorList>
    </citation>
    <scope>NUCLEOTIDE SEQUENCE [LARGE SCALE GENOMIC DNA]</scope>
    <source>
        <strain evidence="5 6">DSM 45582</strain>
    </source>
</reference>
<proteinExistence type="predicted"/>
<sequence length="373" mass="40860">MTARHHRVRVISFSIGALATTSGPTLGTALTAASPHDAATVADVLRRTLYPRANTTPELVEQLAAELSLPPRKVRCLLHSPRPLLLAPTARALLAGLRDAYPEVRLAVCSNVAAADISHADLIRAELGPLLDSTHFSHRTGLANGSGPESFEALAHHHGIAPSAVVHTGLDRHEDVHAPLLAGCRALLIHRDHTGTPRVADTDRYRTAADLPRTIAELRRWIPQSRPRPTLPVRASAMIRDAQGRLLLVRGPDDEQFFFPGGRCHPFGGEAPPEAMIRGVREELRLTATAGRLLWAGSSHAESPDGENEVHFLFEARLDGTCVPDPEPTEVAEYRWASNNEALHLLHPAEADRLVRISRGQHHGWQRRDRSRR</sequence>
<dbReference type="PROSITE" id="PS51462">
    <property type="entry name" value="NUDIX"/>
    <property type="match status" value="1"/>
</dbReference>
<dbReference type="Gene3D" id="3.90.79.10">
    <property type="entry name" value="Nucleoside Triphosphate Pyrophosphohydrolase"/>
    <property type="match status" value="1"/>
</dbReference>
<dbReference type="CDD" id="cd02883">
    <property type="entry name" value="NUDIX_Hydrolase"/>
    <property type="match status" value="1"/>
</dbReference>
<comment type="cofactor">
    <cofactor evidence="1">
        <name>Mg(2+)</name>
        <dbReference type="ChEBI" id="CHEBI:18420"/>
    </cofactor>
</comment>
<accession>A0A840NGD4</accession>
<dbReference type="Pfam" id="PF00293">
    <property type="entry name" value="NUDIX"/>
    <property type="match status" value="1"/>
</dbReference>
<feature type="domain" description="Nudix hydrolase" evidence="4">
    <location>
        <begin position="229"/>
        <end position="359"/>
    </location>
</feature>
<comment type="caution">
    <text evidence="5">The sequence shown here is derived from an EMBL/GenBank/DDBJ whole genome shotgun (WGS) entry which is preliminary data.</text>
</comment>
<evidence type="ECO:0000259" key="4">
    <source>
        <dbReference type="PROSITE" id="PS51462"/>
    </source>
</evidence>
<organism evidence="5 6">
    <name type="scientific">Saccharopolyspora gloriosae</name>
    <dbReference type="NCBI Taxonomy" id="455344"/>
    <lineage>
        <taxon>Bacteria</taxon>
        <taxon>Bacillati</taxon>
        <taxon>Actinomycetota</taxon>
        <taxon>Actinomycetes</taxon>
        <taxon>Pseudonocardiales</taxon>
        <taxon>Pseudonocardiaceae</taxon>
        <taxon>Saccharopolyspora</taxon>
    </lineage>
</organism>
<dbReference type="Proteomes" id="UP000580474">
    <property type="component" value="Unassembled WGS sequence"/>
</dbReference>
<dbReference type="InterPro" id="IPR000086">
    <property type="entry name" value="NUDIX_hydrolase_dom"/>
</dbReference>
<dbReference type="InterPro" id="IPR015797">
    <property type="entry name" value="NUDIX_hydrolase-like_dom_sf"/>
</dbReference>
<dbReference type="InterPro" id="IPR036412">
    <property type="entry name" value="HAD-like_sf"/>
</dbReference>
<dbReference type="PANTHER" id="PTHR43046:SF12">
    <property type="entry name" value="GDP-MANNOSE MANNOSYL HYDROLASE"/>
    <property type="match status" value="1"/>
</dbReference>
<evidence type="ECO:0000313" key="6">
    <source>
        <dbReference type="Proteomes" id="UP000580474"/>
    </source>
</evidence>
<dbReference type="GO" id="GO:0016787">
    <property type="term" value="F:hydrolase activity"/>
    <property type="evidence" value="ECO:0007669"/>
    <property type="project" value="UniProtKB-KW"/>
</dbReference>
<dbReference type="Gene3D" id="3.40.50.1000">
    <property type="entry name" value="HAD superfamily/HAD-like"/>
    <property type="match status" value="1"/>
</dbReference>
<dbReference type="EMBL" id="JACHIV010000001">
    <property type="protein sequence ID" value="MBB5070071.1"/>
    <property type="molecule type" value="Genomic_DNA"/>
</dbReference>
<dbReference type="SUPFAM" id="SSF56784">
    <property type="entry name" value="HAD-like"/>
    <property type="match status" value="1"/>
</dbReference>
<gene>
    <name evidence="5" type="ORF">BJ969_003159</name>
</gene>
<dbReference type="SUPFAM" id="SSF55811">
    <property type="entry name" value="Nudix"/>
    <property type="match status" value="1"/>
</dbReference>
<evidence type="ECO:0000256" key="1">
    <source>
        <dbReference type="ARBA" id="ARBA00001946"/>
    </source>
</evidence>
<protein>
    <submittedName>
        <fullName evidence="5">ADP-ribose pyrophosphatase YjhB (NUDIX family)</fullName>
    </submittedName>
</protein>
<dbReference type="AlphaFoldDB" id="A0A840NGD4"/>
<keyword evidence="3" id="KW-0460">Magnesium</keyword>
<evidence type="ECO:0000313" key="5">
    <source>
        <dbReference type="EMBL" id="MBB5070071.1"/>
    </source>
</evidence>
<keyword evidence="6" id="KW-1185">Reference proteome</keyword>
<name>A0A840NGD4_9PSEU</name>
<dbReference type="PANTHER" id="PTHR43046">
    <property type="entry name" value="GDP-MANNOSE MANNOSYL HYDROLASE"/>
    <property type="match status" value="1"/>
</dbReference>
<evidence type="ECO:0000256" key="3">
    <source>
        <dbReference type="ARBA" id="ARBA00022842"/>
    </source>
</evidence>
<dbReference type="RefSeq" id="WP_184479650.1">
    <property type="nucleotide sequence ID" value="NZ_JACHIV010000001.1"/>
</dbReference>
<dbReference type="InterPro" id="IPR023214">
    <property type="entry name" value="HAD_sf"/>
</dbReference>